<dbReference type="AlphaFoldDB" id="A0A024RW13"/>
<reference evidence="3" key="1">
    <citation type="journal article" date="2013" name="Ind. Biotechnol.">
        <title>Comparative genomics analysis of Trichoderma reesei strains.</title>
        <authorList>
            <person name="Koike H."/>
            <person name="Aerts A."/>
            <person name="LaButti K."/>
            <person name="Grigoriev I.V."/>
            <person name="Baker S.E."/>
        </authorList>
    </citation>
    <scope>NUCLEOTIDE SEQUENCE [LARGE SCALE GENOMIC DNA]</scope>
    <source>
        <strain evidence="3">ATCC 56765 / BCRC 32924 / NRRL 11460 / Rut C-30</strain>
    </source>
</reference>
<dbReference type="KEGG" id="trr:M419DRAFT_134634"/>
<evidence type="ECO:0000313" key="3">
    <source>
        <dbReference type="Proteomes" id="UP000024376"/>
    </source>
</evidence>
<evidence type="ECO:0000313" key="2">
    <source>
        <dbReference type="EMBL" id="ETR97263.1"/>
    </source>
</evidence>
<name>A0A024RW13_HYPJR</name>
<protein>
    <submittedName>
        <fullName evidence="2">Uncharacterized protein</fullName>
    </submittedName>
</protein>
<accession>A0A024RW13</accession>
<dbReference type="EMBL" id="KI911174">
    <property type="protein sequence ID" value="ETR97263.1"/>
    <property type="molecule type" value="Genomic_DNA"/>
</dbReference>
<dbReference type="HOGENOM" id="CLU_2795764_0_0_1"/>
<feature type="region of interest" description="Disordered" evidence="1">
    <location>
        <begin position="1"/>
        <end position="49"/>
    </location>
</feature>
<gene>
    <name evidence="2" type="ORF">M419DRAFT_134634</name>
</gene>
<feature type="compositionally biased region" description="Basic residues" evidence="1">
    <location>
        <begin position="33"/>
        <end position="44"/>
    </location>
</feature>
<dbReference type="Proteomes" id="UP000024376">
    <property type="component" value="Unassembled WGS sequence"/>
</dbReference>
<organism evidence="2 3">
    <name type="scientific">Hypocrea jecorina (strain ATCC 56765 / BCRC 32924 / NRRL 11460 / Rut C-30)</name>
    <name type="common">Trichoderma reesei</name>
    <dbReference type="NCBI Taxonomy" id="1344414"/>
    <lineage>
        <taxon>Eukaryota</taxon>
        <taxon>Fungi</taxon>
        <taxon>Dikarya</taxon>
        <taxon>Ascomycota</taxon>
        <taxon>Pezizomycotina</taxon>
        <taxon>Sordariomycetes</taxon>
        <taxon>Hypocreomycetidae</taxon>
        <taxon>Hypocreales</taxon>
        <taxon>Hypocreaceae</taxon>
        <taxon>Trichoderma</taxon>
    </lineage>
</organism>
<sequence>MKVKWTTKKTMDKKGEIREPESVSDERMEMHATKRAQTRNKTGRKTMNSLVKRRERWRGERCRDEMTM</sequence>
<evidence type="ECO:0000256" key="1">
    <source>
        <dbReference type="SAM" id="MobiDB-lite"/>
    </source>
</evidence>
<feature type="compositionally biased region" description="Basic and acidic residues" evidence="1">
    <location>
        <begin position="9"/>
        <end position="32"/>
    </location>
</feature>
<proteinExistence type="predicted"/>